<accession>A0A8H7APJ6</accession>
<feature type="compositionally biased region" description="Polar residues" evidence="1">
    <location>
        <begin position="1"/>
        <end position="10"/>
    </location>
</feature>
<dbReference type="AlphaFoldDB" id="A0A8H7APJ6"/>
<evidence type="ECO:0000313" key="2">
    <source>
        <dbReference type="EMBL" id="KAF7512933.1"/>
    </source>
</evidence>
<feature type="region of interest" description="Disordered" evidence="1">
    <location>
        <begin position="1"/>
        <end position="84"/>
    </location>
</feature>
<sequence length="84" mass="9460">MLRPQRNTQIPLRYRDSSPPRTYRNNNQPKQAKNGSKNVDRNQVDQALAVIEAAPEGADEPSTSISIELPHFEANYVQDRTGTP</sequence>
<proteinExistence type="predicted"/>
<organism evidence="2 3">
    <name type="scientific">Endocarpon pusillum</name>
    <dbReference type="NCBI Taxonomy" id="364733"/>
    <lineage>
        <taxon>Eukaryota</taxon>
        <taxon>Fungi</taxon>
        <taxon>Dikarya</taxon>
        <taxon>Ascomycota</taxon>
        <taxon>Pezizomycotina</taxon>
        <taxon>Eurotiomycetes</taxon>
        <taxon>Chaetothyriomycetidae</taxon>
        <taxon>Verrucariales</taxon>
        <taxon>Verrucariaceae</taxon>
        <taxon>Endocarpon</taxon>
    </lineage>
</organism>
<gene>
    <name evidence="2" type="ORF">GJ744_012036</name>
</gene>
<evidence type="ECO:0000313" key="3">
    <source>
        <dbReference type="Proteomes" id="UP000606974"/>
    </source>
</evidence>
<comment type="caution">
    <text evidence="2">The sequence shown here is derived from an EMBL/GenBank/DDBJ whole genome shotgun (WGS) entry which is preliminary data.</text>
</comment>
<keyword evidence="3" id="KW-1185">Reference proteome</keyword>
<name>A0A8H7APJ6_9EURO</name>
<dbReference type="Proteomes" id="UP000606974">
    <property type="component" value="Unassembled WGS sequence"/>
</dbReference>
<feature type="compositionally biased region" description="Polar residues" evidence="1">
    <location>
        <begin position="19"/>
        <end position="37"/>
    </location>
</feature>
<protein>
    <submittedName>
        <fullName evidence="2">Uncharacterized protein</fullName>
    </submittedName>
</protein>
<evidence type="ECO:0000256" key="1">
    <source>
        <dbReference type="SAM" id="MobiDB-lite"/>
    </source>
</evidence>
<reference evidence="2" key="1">
    <citation type="submission" date="2020-02" db="EMBL/GenBank/DDBJ databases">
        <authorList>
            <person name="Palmer J.M."/>
        </authorList>
    </citation>
    <scope>NUCLEOTIDE SEQUENCE</scope>
    <source>
        <strain evidence="2">EPUS1.4</strain>
        <tissue evidence="2">Thallus</tissue>
    </source>
</reference>
<dbReference type="EMBL" id="JAACFV010000009">
    <property type="protein sequence ID" value="KAF7512933.1"/>
    <property type="molecule type" value="Genomic_DNA"/>
</dbReference>